<feature type="domain" description="N-acetyltransferase" evidence="1">
    <location>
        <begin position="8"/>
        <end position="201"/>
    </location>
</feature>
<dbReference type="RefSeq" id="WP_068169672.1">
    <property type="nucleotide sequence ID" value="NZ_BAAAHX010000009.1"/>
</dbReference>
<dbReference type="Proteomes" id="UP000516421">
    <property type="component" value="Chromosome"/>
</dbReference>
<evidence type="ECO:0000259" key="1">
    <source>
        <dbReference type="PROSITE" id="PS51186"/>
    </source>
</evidence>
<name>A0A802W2J1_9MICC</name>
<accession>A0A802W2J1</accession>
<dbReference type="PANTHER" id="PTHR42791">
    <property type="entry name" value="GNAT FAMILY ACETYLTRANSFERASE"/>
    <property type="match status" value="1"/>
</dbReference>
<dbReference type="InterPro" id="IPR000182">
    <property type="entry name" value="GNAT_dom"/>
</dbReference>
<dbReference type="PANTHER" id="PTHR42791:SF1">
    <property type="entry name" value="N-ACETYLTRANSFERASE DOMAIN-CONTAINING PROTEIN"/>
    <property type="match status" value="1"/>
</dbReference>
<gene>
    <name evidence="2" type="ORF">IDM48_02955</name>
</gene>
<sequence>MFTPPSTFEVREAQDSEIEGAIEALSDAFQTDPVMSMAVGGVNKLSTVRRLFRFQIETTYKPRGKIDVAVDEEGTVLGAALWLNPEGQKGNFLGDVKALPRYFRILGLALPRGVITELKLLRARPQFKHWYLYTIGVHSDARSRGVGGALLDFRRQQLGESPAYLEASTFRSAALYRRHGFFELGTFKGGKPAVGMWHPAPSSSIDAAVENK</sequence>
<dbReference type="KEGG" id="rama:IDM48_02955"/>
<dbReference type="EMBL" id="CP061538">
    <property type="protein sequence ID" value="QNV40392.2"/>
    <property type="molecule type" value="Genomic_DNA"/>
</dbReference>
<dbReference type="AlphaFoldDB" id="A0A802W2J1"/>
<evidence type="ECO:0000313" key="2">
    <source>
        <dbReference type="EMBL" id="QNV40392.2"/>
    </source>
</evidence>
<dbReference type="InterPro" id="IPR052523">
    <property type="entry name" value="Trichothecene_AcTrans"/>
</dbReference>
<dbReference type="GO" id="GO:0016747">
    <property type="term" value="F:acyltransferase activity, transferring groups other than amino-acyl groups"/>
    <property type="evidence" value="ECO:0007669"/>
    <property type="project" value="InterPro"/>
</dbReference>
<dbReference type="SUPFAM" id="SSF55729">
    <property type="entry name" value="Acyl-CoA N-acyltransferases (Nat)"/>
    <property type="match status" value="1"/>
</dbReference>
<protein>
    <submittedName>
        <fullName evidence="2">GNAT family N-acetyltransferase</fullName>
    </submittedName>
</protein>
<dbReference type="InterPro" id="IPR016181">
    <property type="entry name" value="Acyl_CoA_acyltransferase"/>
</dbReference>
<evidence type="ECO:0000313" key="3">
    <source>
        <dbReference type="Proteomes" id="UP000516421"/>
    </source>
</evidence>
<proteinExistence type="predicted"/>
<organism evidence="2 3">
    <name type="scientific">Rothia amarae</name>
    <dbReference type="NCBI Taxonomy" id="169480"/>
    <lineage>
        <taxon>Bacteria</taxon>
        <taxon>Bacillati</taxon>
        <taxon>Actinomycetota</taxon>
        <taxon>Actinomycetes</taxon>
        <taxon>Micrococcales</taxon>
        <taxon>Micrococcaceae</taxon>
        <taxon>Rothia</taxon>
    </lineage>
</organism>
<dbReference type="PROSITE" id="PS51186">
    <property type="entry name" value="GNAT"/>
    <property type="match status" value="1"/>
</dbReference>
<dbReference type="Gene3D" id="3.40.630.30">
    <property type="match status" value="1"/>
</dbReference>
<dbReference type="Pfam" id="PF13508">
    <property type="entry name" value="Acetyltransf_7"/>
    <property type="match status" value="1"/>
</dbReference>
<keyword evidence="2" id="KW-0808">Transferase</keyword>
<reference evidence="2 3" key="1">
    <citation type="submission" date="2020-09" db="EMBL/GenBank/DDBJ databases">
        <title>Investigation of environmental microbe.</title>
        <authorList>
            <person name="Ou Y."/>
            <person name="Kang Q."/>
        </authorList>
    </citation>
    <scope>NUCLEOTIDE SEQUENCE [LARGE SCALE GENOMIC DNA]</scope>
    <source>
        <strain evidence="2 3">KJZ-9</strain>
    </source>
</reference>
<keyword evidence="3" id="KW-1185">Reference proteome</keyword>
<dbReference type="CDD" id="cd04301">
    <property type="entry name" value="NAT_SF"/>
    <property type="match status" value="1"/>
</dbReference>